<dbReference type="InterPro" id="IPR005570">
    <property type="entry name" value="RPABC3"/>
</dbReference>
<keyword evidence="3" id="KW-0539">Nucleus</keyword>
<dbReference type="SMART" id="SM00658">
    <property type="entry name" value="RPOL8c"/>
    <property type="match status" value="1"/>
</dbReference>
<reference evidence="4" key="2">
    <citation type="submission" date="2008-07" db="EMBL/GenBank/DDBJ databases">
        <authorList>
            <person name="Genoscope - CEA"/>
        </authorList>
    </citation>
    <scope>NUCLEOTIDE SEQUENCE</scope>
    <source>
        <strain evidence="4">S mat+</strain>
    </source>
</reference>
<dbReference type="GO" id="GO:0005736">
    <property type="term" value="C:RNA polymerase I complex"/>
    <property type="evidence" value="ECO:0007669"/>
    <property type="project" value="TreeGrafter"/>
</dbReference>
<dbReference type="GO" id="GO:0006351">
    <property type="term" value="P:DNA-templated transcription"/>
    <property type="evidence" value="ECO:0007669"/>
    <property type="project" value="InterPro"/>
</dbReference>
<dbReference type="InterPro" id="IPR012340">
    <property type="entry name" value="NA-bd_OB-fold"/>
</dbReference>
<sequence>SASRFQPWDFFDFSRNQQTPAHHTRALESSSTTNCFILANPVYPRFTTTPPPPNTTIKMAGLGSDAQLFEDNFRVHKLSDKKYDRVDRIYATSEDKSIEITLDINNELFPCKEGDELNMLIATSLHYDGTKDDERGWRDVAKMGASEGSLADQYDYVCYGKIYKFEDGEDGQTIKAYISFGGLLMSLVGPYKKLTPLRVEYVYLLVRRR</sequence>
<comment type="subcellular location">
    <subcellularLocation>
        <location evidence="1">Nucleus</location>
    </subcellularLocation>
</comment>
<dbReference type="AlphaFoldDB" id="B2B2T5"/>
<name>B2B2T5_PODAN</name>
<dbReference type="PANTHER" id="PTHR10917">
    <property type="entry name" value="DNA-DIRECTED RNA POLYMERASES I, II, AND III SUBUNIT RPABC3"/>
    <property type="match status" value="1"/>
</dbReference>
<dbReference type="VEuPathDB" id="FungiDB:PODANS_6_2130"/>
<evidence type="ECO:0000256" key="2">
    <source>
        <dbReference type="ARBA" id="ARBA00008912"/>
    </source>
</evidence>
<dbReference type="PANTHER" id="PTHR10917:SF0">
    <property type="entry name" value="DNA-DIRECTED RNA POLYMERASES I, II, AND III SUBUNIT RPABC3"/>
    <property type="match status" value="1"/>
</dbReference>
<dbReference type="EMBL" id="CU638744">
    <property type="protein sequence ID" value="CAP71421.1"/>
    <property type="molecule type" value="Genomic_DNA"/>
</dbReference>
<dbReference type="GO" id="GO:0005665">
    <property type="term" value="C:RNA polymerase II, core complex"/>
    <property type="evidence" value="ECO:0007669"/>
    <property type="project" value="TreeGrafter"/>
</dbReference>
<protein>
    <submittedName>
        <fullName evidence="4">Podospora anserina S mat+ genomic DNA chromosome 6, supercontig 2</fullName>
    </submittedName>
</protein>
<gene>
    <name evidence="4" type="ORF">PODANS_6_2130</name>
</gene>
<organism evidence="4">
    <name type="scientific">Podospora anserina (strain S / ATCC MYA-4624 / DSM 980 / FGSC 10383)</name>
    <name type="common">Pleurage anserina</name>
    <dbReference type="NCBI Taxonomy" id="515849"/>
    <lineage>
        <taxon>Eukaryota</taxon>
        <taxon>Fungi</taxon>
        <taxon>Dikarya</taxon>
        <taxon>Ascomycota</taxon>
        <taxon>Pezizomycotina</taxon>
        <taxon>Sordariomycetes</taxon>
        <taxon>Sordariomycetidae</taxon>
        <taxon>Sordariales</taxon>
        <taxon>Podosporaceae</taxon>
        <taxon>Podospora</taxon>
        <taxon>Podospora anserina</taxon>
    </lineage>
</organism>
<feature type="non-terminal residue" evidence="4">
    <location>
        <position position="1"/>
    </location>
</feature>
<dbReference type="GO" id="GO:0005666">
    <property type="term" value="C:RNA polymerase III complex"/>
    <property type="evidence" value="ECO:0007669"/>
    <property type="project" value="TreeGrafter"/>
</dbReference>
<dbReference type="FunFam" id="2.40.50.140:FF:000191">
    <property type="entry name" value="DNA-directed RNA polymerases I, II, and III subunit RPABC3"/>
    <property type="match status" value="1"/>
</dbReference>
<accession>B2B2T5</accession>
<reference evidence="4" key="1">
    <citation type="journal article" date="2008" name="Genome Biol.">
        <title>The genome sequence of the model ascomycete fungus Podospora anserina.</title>
        <authorList>
            <person name="Espagne E."/>
            <person name="Lespinet O."/>
            <person name="Malagnac F."/>
            <person name="Da Silva C."/>
            <person name="Jaillon O."/>
            <person name="Porcel B.M."/>
            <person name="Couloux A."/>
            <person name="Aury J.-M."/>
            <person name="Segurens B."/>
            <person name="Poulain J."/>
            <person name="Anthouard V."/>
            <person name="Grossetete S."/>
            <person name="Khalili H."/>
            <person name="Coppin E."/>
            <person name="Dequard-Chablat M."/>
            <person name="Picard M."/>
            <person name="Contamine V."/>
            <person name="Arnaise S."/>
            <person name="Bourdais A."/>
            <person name="Berteaux-Lecellier V."/>
            <person name="Gautheret D."/>
            <person name="de Vries R.P."/>
            <person name="Battaglia E."/>
            <person name="Coutinho P.M."/>
            <person name="Danchin E.G.J."/>
            <person name="Henrissat B."/>
            <person name="El Khoury R."/>
            <person name="Sainsard-Chanet A."/>
            <person name="Boivin A."/>
            <person name="Pinan-Lucarre B."/>
            <person name="Sellem C.H."/>
            <person name="Debuchy R."/>
            <person name="Wincker P."/>
            <person name="Weissenbach J."/>
            <person name="Silar P."/>
        </authorList>
    </citation>
    <scope>NUCLEOTIDE SEQUENCE [LARGE SCALE GENOMIC DNA]</scope>
    <source>
        <strain evidence="4">S mat+</strain>
    </source>
</reference>
<dbReference type="SUPFAM" id="SSF50249">
    <property type="entry name" value="Nucleic acid-binding proteins"/>
    <property type="match status" value="1"/>
</dbReference>
<evidence type="ECO:0000256" key="1">
    <source>
        <dbReference type="ARBA" id="ARBA00004123"/>
    </source>
</evidence>
<dbReference type="GeneID" id="6195025"/>
<comment type="similarity">
    <text evidence="2">Belongs to the eukaryotic RPB8 RNA polymerase subunit family.</text>
</comment>
<evidence type="ECO:0000256" key="3">
    <source>
        <dbReference type="ARBA" id="ARBA00023242"/>
    </source>
</evidence>
<dbReference type="GO" id="GO:0003899">
    <property type="term" value="F:DNA-directed RNA polymerase activity"/>
    <property type="evidence" value="ECO:0007669"/>
    <property type="project" value="InterPro"/>
</dbReference>
<proteinExistence type="inferred from homology"/>
<dbReference type="RefSeq" id="XP_001910286.1">
    <property type="nucleotide sequence ID" value="XM_001910251.1"/>
</dbReference>
<dbReference type="Gene3D" id="2.40.50.140">
    <property type="entry name" value="Nucleic acid-binding proteins"/>
    <property type="match status" value="1"/>
</dbReference>
<dbReference type="HOGENOM" id="CLU_103864_1_1_1"/>
<evidence type="ECO:0000313" key="4">
    <source>
        <dbReference type="EMBL" id="CAP71421.1"/>
    </source>
</evidence>
<dbReference type="KEGG" id="pan:PODANSg7324"/>
<dbReference type="OrthoDB" id="20018at2759"/>
<dbReference type="Pfam" id="PF03870">
    <property type="entry name" value="RNA_pol_Rpb8"/>
    <property type="match status" value="1"/>
</dbReference>